<keyword evidence="1" id="KW-0472">Membrane</keyword>
<name>A0AAX6IBZ5_IRIPA</name>
<comment type="caution">
    <text evidence="3">The sequence shown here is derived from an EMBL/GenBank/DDBJ whole genome shotgun (WGS) entry which is preliminary data.</text>
</comment>
<dbReference type="AlphaFoldDB" id="A0AAX6IBZ5"/>
<evidence type="ECO:0000256" key="2">
    <source>
        <dbReference type="SAM" id="SignalP"/>
    </source>
</evidence>
<proteinExistence type="predicted"/>
<gene>
    <name evidence="3" type="ORF">M6B38_268975</name>
</gene>
<dbReference type="EMBL" id="JANAVB010003398">
    <property type="protein sequence ID" value="KAJ6849945.1"/>
    <property type="molecule type" value="Genomic_DNA"/>
</dbReference>
<dbReference type="Proteomes" id="UP001140949">
    <property type="component" value="Unassembled WGS sequence"/>
</dbReference>
<evidence type="ECO:0000313" key="3">
    <source>
        <dbReference type="EMBL" id="KAJ6849945.1"/>
    </source>
</evidence>
<evidence type="ECO:0000256" key="1">
    <source>
        <dbReference type="SAM" id="Phobius"/>
    </source>
</evidence>
<sequence length="102" mass="11186">MIRRATVIIFVSMVALPSLQSVDESSTTDPYSFVDLSELVSPSPQLSIEVSFYDVFEILLVFVLITFCSALVDSNSDRDPDQVFCSKSTDCPFLMATSNTGS</sequence>
<evidence type="ECO:0000313" key="4">
    <source>
        <dbReference type="Proteomes" id="UP001140949"/>
    </source>
</evidence>
<feature type="chain" id="PRO_5043960266" evidence="2">
    <location>
        <begin position="22"/>
        <end position="102"/>
    </location>
</feature>
<keyword evidence="1" id="KW-0812">Transmembrane</keyword>
<organism evidence="3 4">
    <name type="scientific">Iris pallida</name>
    <name type="common">Sweet iris</name>
    <dbReference type="NCBI Taxonomy" id="29817"/>
    <lineage>
        <taxon>Eukaryota</taxon>
        <taxon>Viridiplantae</taxon>
        <taxon>Streptophyta</taxon>
        <taxon>Embryophyta</taxon>
        <taxon>Tracheophyta</taxon>
        <taxon>Spermatophyta</taxon>
        <taxon>Magnoliopsida</taxon>
        <taxon>Liliopsida</taxon>
        <taxon>Asparagales</taxon>
        <taxon>Iridaceae</taxon>
        <taxon>Iridoideae</taxon>
        <taxon>Irideae</taxon>
        <taxon>Iris</taxon>
    </lineage>
</organism>
<keyword evidence="2" id="KW-0732">Signal</keyword>
<feature type="signal peptide" evidence="2">
    <location>
        <begin position="1"/>
        <end position="21"/>
    </location>
</feature>
<keyword evidence="1" id="KW-1133">Transmembrane helix</keyword>
<keyword evidence="4" id="KW-1185">Reference proteome</keyword>
<feature type="transmembrane region" description="Helical" evidence="1">
    <location>
        <begin position="50"/>
        <end position="72"/>
    </location>
</feature>
<accession>A0AAX6IBZ5</accession>
<reference evidence="3" key="1">
    <citation type="journal article" date="2023" name="GigaByte">
        <title>Genome assembly of the bearded iris, Iris pallida Lam.</title>
        <authorList>
            <person name="Bruccoleri R.E."/>
            <person name="Oakeley E.J."/>
            <person name="Faust A.M.E."/>
            <person name="Altorfer M."/>
            <person name="Dessus-Babus S."/>
            <person name="Burckhardt D."/>
            <person name="Oertli M."/>
            <person name="Naumann U."/>
            <person name="Petersen F."/>
            <person name="Wong J."/>
        </authorList>
    </citation>
    <scope>NUCLEOTIDE SEQUENCE</scope>
    <source>
        <strain evidence="3">GSM-AAB239-AS_SAM_17_03QT</strain>
    </source>
</reference>
<protein>
    <submittedName>
        <fullName evidence="3">Uncharacterized protein</fullName>
    </submittedName>
</protein>
<reference evidence="3" key="2">
    <citation type="submission" date="2023-04" db="EMBL/GenBank/DDBJ databases">
        <authorList>
            <person name="Bruccoleri R.E."/>
            <person name="Oakeley E.J."/>
            <person name="Faust A.-M."/>
            <person name="Dessus-Babus S."/>
            <person name="Altorfer M."/>
            <person name="Burckhardt D."/>
            <person name="Oertli M."/>
            <person name="Naumann U."/>
            <person name="Petersen F."/>
            <person name="Wong J."/>
        </authorList>
    </citation>
    <scope>NUCLEOTIDE SEQUENCE</scope>
    <source>
        <strain evidence="3">GSM-AAB239-AS_SAM_17_03QT</strain>
        <tissue evidence="3">Leaf</tissue>
    </source>
</reference>